<feature type="domain" description="DUF7611" evidence="2">
    <location>
        <begin position="580"/>
        <end position="735"/>
    </location>
</feature>
<name>A0AAN6YJL7_9PEZI</name>
<evidence type="ECO:0000313" key="6">
    <source>
        <dbReference type="EMBL" id="KAK4220289.1"/>
    </source>
</evidence>
<evidence type="ECO:0000256" key="1">
    <source>
        <dbReference type="SAM" id="MobiDB-lite"/>
    </source>
</evidence>
<feature type="compositionally biased region" description="Polar residues" evidence="1">
    <location>
        <begin position="382"/>
        <end position="393"/>
    </location>
</feature>
<dbReference type="AlphaFoldDB" id="A0AAN6YJL7"/>
<dbReference type="InterPro" id="IPR056033">
    <property type="entry name" value="DUF7614"/>
</dbReference>
<dbReference type="EMBL" id="MU858045">
    <property type="protein sequence ID" value="KAK4220289.1"/>
    <property type="molecule type" value="Genomic_DNA"/>
</dbReference>
<dbReference type="InterPro" id="IPR056032">
    <property type="entry name" value="DUF7613"/>
</dbReference>
<comment type="caution">
    <text evidence="6">The sequence shown here is derived from an EMBL/GenBank/DDBJ whole genome shotgun (WGS) entry which is preliminary data.</text>
</comment>
<dbReference type="Pfam" id="PF24589">
    <property type="entry name" value="DUF7614"/>
    <property type="match status" value="1"/>
</dbReference>
<feature type="region of interest" description="Disordered" evidence="1">
    <location>
        <begin position="289"/>
        <end position="393"/>
    </location>
</feature>
<proteinExistence type="predicted"/>
<feature type="compositionally biased region" description="Polar residues" evidence="1">
    <location>
        <begin position="1"/>
        <end position="10"/>
    </location>
</feature>
<feature type="region of interest" description="Disordered" evidence="1">
    <location>
        <begin position="250"/>
        <end position="269"/>
    </location>
</feature>
<feature type="domain" description="DUF7612" evidence="3">
    <location>
        <begin position="737"/>
        <end position="869"/>
    </location>
</feature>
<reference evidence="6" key="1">
    <citation type="journal article" date="2023" name="Mol. Phylogenet. Evol.">
        <title>Genome-scale phylogeny and comparative genomics of the fungal order Sordariales.</title>
        <authorList>
            <person name="Hensen N."/>
            <person name="Bonometti L."/>
            <person name="Westerberg I."/>
            <person name="Brannstrom I.O."/>
            <person name="Guillou S."/>
            <person name="Cros-Aarteil S."/>
            <person name="Calhoun S."/>
            <person name="Haridas S."/>
            <person name="Kuo A."/>
            <person name="Mondo S."/>
            <person name="Pangilinan J."/>
            <person name="Riley R."/>
            <person name="LaButti K."/>
            <person name="Andreopoulos B."/>
            <person name="Lipzen A."/>
            <person name="Chen C."/>
            <person name="Yan M."/>
            <person name="Daum C."/>
            <person name="Ng V."/>
            <person name="Clum A."/>
            <person name="Steindorff A."/>
            <person name="Ohm R.A."/>
            <person name="Martin F."/>
            <person name="Silar P."/>
            <person name="Natvig D.O."/>
            <person name="Lalanne C."/>
            <person name="Gautier V."/>
            <person name="Ament-Velasquez S.L."/>
            <person name="Kruys A."/>
            <person name="Hutchinson M.I."/>
            <person name="Powell A.J."/>
            <person name="Barry K."/>
            <person name="Miller A.N."/>
            <person name="Grigoriev I.V."/>
            <person name="Debuchy R."/>
            <person name="Gladieux P."/>
            <person name="Hiltunen Thoren M."/>
            <person name="Johannesson H."/>
        </authorList>
    </citation>
    <scope>NUCLEOTIDE SEQUENCE</scope>
    <source>
        <strain evidence="6">PSN293</strain>
    </source>
</reference>
<dbReference type="InterPro" id="IPR056031">
    <property type="entry name" value="DUF7612"/>
</dbReference>
<dbReference type="Pfam" id="PF24588">
    <property type="entry name" value="DUF7613"/>
    <property type="match status" value="1"/>
</dbReference>
<feature type="compositionally biased region" description="Pro residues" evidence="1">
    <location>
        <begin position="293"/>
        <end position="302"/>
    </location>
</feature>
<feature type="compositionally biased region" description="Basic and acidic residues" evidence="1">
    <location>
        <begin position="27"/>
        <end position="40"/>
    </location>
</feature>
<organism evidence="6 7">
    <name type="scientific">Rhypophila decipiens</name>
    <dbReference type="NCBI Taxonomy" id="261697"/>
    <lineage>
        <taxon>Eukaryota</taxon>
        <taxon>Fungi</taxon>
        <taxon>Dikarya</taxon>
        <taxon>Ascomycota</taxon>
        <taxon>Pezizomycotina</taxon>
        <taxon>Sordariomycetes</taxon>
        <taxon>Sordariomycetidae</taxon>
        <taxon>Sordariales</taxon>
        <taxon>Naviculisporaceae</taxon>
        <taxon>Rhypophila</taxon>
    </lineage>
</organism>
<dbReference type="InterPro" id="IPR056030">
    <property type="entry name" value="DUF7611"/>
</dbReference>
<feature type="compositionally biased region" description="Basic and acidic residues" evidence="1">
    <location>
        <begin position="209"/>
        <end position="221"/>
    </location>
</feature>
<keyword evidence="7" id="KW-1185">Reference proteome</keyword>
<sequence length="1184" mass="131229">MENETPTISVQDDGKGSMRGRIMGKLFGRDRERKVSHEGPDLNNSLNDFFRGPSDTLTVAHAAPPPLAKLDIKTVTRYPNALNVQGHDGLQPDVAFRPQSHSPRTRIKKNLAVRFVDANPDIIGNGGDECEVPTIEIAKRKNSRPPFVTAATAPARPTDIEAPNRMQILDSQSADDSFTPGPLRRTQTGYSSIGGSEAEIPAGRSVSARHLDKRVVSPDDKRKSFIEAHQAEMRQAEGLAFANAVRSGTPISQAGTASSPPSPDMTRQDRFITQSPTPIEAPLVNHQLRNPEQAPPIPPRLSPNPHQAPINRSSPVHPVPPIPPKEPARSLQQPPLALQVPHETHHVPSNPLSRTHSTQSTQAQGQAQAREPPEGVRRAAGNSEQSPSSIYSTNSSLYQPYLALRQGTRISERDNPSPASAHHPPLNTSDGTEVAIKIFVDRTRHLFELFRLHSESVRALNACTPDEIVRAAFWWFLNGRSALEIAIRERPTSPESQQRNNIAKQQAHADLAKAYWLSEEILPEIMSRRSGPVGPQIDEACQILASNLRKLAGSMERNGFMPPEEALLPQAIDRSIWIEYPQLSHDIVSLLCGSPISALGPTQQPTSGMGIPEALPLADTPQFFCFGRFHADVFLMEQGREQHRLYFSCFLSIVRSQKQPELTFVIASQNGCVQLRISSNKNAGPVWEDIRWRSDSCMLDIRLPRGFVLAVQCSQQNFKMIWNMYDFSAKVHASLYPKQDEMCLFRTTLRSFQYFDNDPQARQFPKDPIAGCDVALFERMHRESAGTGPRNYHRGYRVAVVTGPRTKTLSGVNQTYEPQTPVQFGFLRSEANDPALSLKFDNGRTKGNMVMSFADDQDRLRLHSLLIGTALQRDEQVYCEVPLKGAWFSERYGDGTHPGLKAMSRLPWQRARIINFDNDGDRPSCVLADRLRVVYEFQDGTFTDRINVGPGELKIRLDVNNPNCIMVYRLAQSDITVAVTEAKVSRELPQELALGLDVIRQTPTIRTFMFPSINEMHAFQTAITGFKVLFDGVAAAFAISRRRMVVPIHKKWEAGSTRIQIVQQDGVMQLLAFFDNFSHGQSMGFTLKGTDVFESFTRGGKAGLKIDDAKFPLPKVLAADNDSAQAAAETAFVCLDLPELPGEHDDITILFDSEAVRENLIACLPAPVKGSRLLVSKIKGIGGG</sequence>
<evidence type="ECO:0000259" key="4">
    <source>
        <dbReference type="Pfam" id="PF24588"/>
    </source>
</evidence>
<evidence type="ECO:0000259" key="2">
    <source>
        <dbReference type="Pfam" id="PF24586"/>
    </source>
</evidence>
<dbReference type="Pfam" id="PF24586">
    <property type="entry name" value="DUF7611"/>
    <property type="match status" value="1"/>
</dbReference>
<feature type="region of interest" description="Disordered" evidence="1">
    <location>
        <begin position="84"/>
        <end position="103"/>
    </location>
</feature>
<dbReference type="Proteomes" id="UP001301769">
    <property type="component" value="Unassembled WGS sequence"/>
</dbReference>
<reference evidence="6" key="2">
    <citation type="submission" date="2023-05" db="EMBL/GenBank/DDBJ databases">
        <authorList>
            <consortium name="Lawrence Berkeley National Laboratory"/>
            <person name="Steindorff A."/>
            <person name="Hensen N."/>
            <person name="Bonometti L."/>
            <person name="Westerberg I."/>
            <person name="Brannstrom I.O."/>
            <person name="Guillou S."/>
            <person name="Cros-Aarteil S."/>
            <person name="Calhoun S."/>
            <person name="Haridas S."/>
            <person name="Kuo A."/>
            <person name="Mondo S."/>
            <person name="Pangilinan J."/>
            <person name="Riley R."/>
            <person name="Labutti K."/>
            <person name="Andreopoulos B."/>
            <person name="Lipzen A."/>
            <person name="Chen C."/>
            <person name="Yanf M."/>
            <person name="Daum C."/>
            <person name="Ng V."/>
            <person name="Clum A."/>
            <person name="Ohm R."/>
            <person name="Martin F."/>
            <person name="Silar P."/>
            <person name="Natvig D."/>
            <person name="Lalanne C."/>
            <person name="Gautier V."/>
            <person name="Ament-Velasquez S.L."/>
            <person name="Kruys A."/>
            <person name="Hutchinson M.I."/>
            <person name="Powell A.J."/>
            <person name="Barry K."/>
            <person name="Miller A.N."/>
            <person name="Grigoriev I.V."/>
            <person name="Debuchy R."/>
            <person name="Gladieux P."/>
            <person name="Thoren M.H."/>
            <person name="Johannesson H."/>
        </authorList>
    </citation>
    <scope>NUCLEOTIDE SEQUENCE</scope>
    <source>
        <strain evidence="6">PSN293</strain>
    </source>
</reference>
<accession>A0AAN6YJL7</accession>
<protein>
    <submittedName>
        <fullName evidence="6">Uncharacterized protein</fullName>
    </submittedName>
</protein>
<feature type="compositionally biased region" description="Polar residues" evidence="1">
    <location>
        <begin position="250"/>
        <end position="259"/>
    </location>
</feature>
<feature type="domain" description="DUF7614" evidence="5">
    <location>
        <begin position="1030"/>
        <end position="1165"/>
    </location>
</feature>
<feature type="compositionally biased region" description="Low complexity" evidence="1">
    <location>
        <begin position="357"/>
        <end position="369"/>
    </location>
</feature>
<feature type="domain" description="DUF7613" evidence="4">
    <location>
        <begin position="873"/>
        <end position="1024"/>
    </location>
</feature>
<evidence type="ECO:0000313" key="7">
    <source>
        <dbReference type="Proteomes" id="UP001301769"/>
    </source>
</evidence>
<dbReference type="Pfam" id="PF24587">
    <property type="entry name" value="DUF7612"/>
    <property type="match status" value="1"/>
</dbReference>
<feature type="region of interest" description="Disordered" evidence="1">
    <location>
        <begin position="172"/>
        <end position="221"/>
    </location>
</feature>
<gene>
    <name evidence="6" type="ORF">QBC37DRAFT_5635</name>
</gene>
<evidence type="ECO:0000259" key="3">
    <source>
        <dbReference type="Pfam" id="PF24587"/>
    </source>
</evidence>
<evidence type="ECO:0000259" key="5">
    <source>
        <dbReference type="Pfam" id="PF24589"/>
    </source>
</evidence>
<feature type="compositionally biased region" description="Polar residues" evidence="1">
    <location>
        <begin position="185"/>
        <end position="194"/>
    </location>
</feature>
<feature type="region of interest" description="Disordered" evidence="1">
    <location>
        <begin position="1"/>
        <end position="47"/>
    </location>
</feature>